<dbReference type="AlphaFoldDB" id="A0A518DML2"/>
<sequence>MSKSPRGGDARPDRKTLQLCRQIEKALSYAFSLCNNELVSGLQVDEVVPAPNAARLMVFVSSLDAGVTPTDALAALHEAAPQLRTEVAASINRSKTPDLIYQFQASGGAPGSPDSF</sequence>
<dbReference type="Proteomes" id="UP000317648">
    <property type="component" value="Chromosome"/>
</dbReference>
<dbReference type="OrthoDB" id="5570333at2"/>
<keyword evidence="2" id="KW-1185">Reference proteome</keyword>
<accession>A0A518DML2</accession>
<dbReference type="InterPro" id="IPR015946">
    <property type="entry name" value="KH_dom-like_a/b"/>
</dbReference>
<dbReference type="RefSeq" id="WP_145049567.1">
    <property type="nucleotide sequence ID" value="NZ_CP036433.1"/>
</dbReference>
<gene>
    <name evidence="1" type="ORF">Pla8534_08530</name>
</gene>
<dbReference type="Gene3D" id="3.30.300.20">
    <property type="match status" value="1"/>
</dbReference>
<evidence type="ECO:0000313" key="1">
    <source>
        <dbReference type="EMBL" id="QDU93075.1"/>
    </source>
</evidence>
<dbReference type="KEGG" id="lcre:Pla8534_08530"/>
<organism evidence="1 2">
    <name type="scientific">Lignipirellula cremea</name>
    <dbReference type="NCBI Taxonomy" id="2528010"/>
    <lineage>
        <taxon>Bacteria</taxon>
        <taxon>Pseudomonadati</taxon>
        <taxon>Planctomycetota</taxon>
        <taxon>Planctomycetia</taxon>
        <taxon>Pirellulales</taxon>
        <taxon>Pirellulaceae</taxon>
        <taxon>Lignipirellula</taxon>
    </lineage>
</organism>
<reference evidence="1 2" key="1">
    <citation type="submission" date="2019-02" db="EMBL/GenBank/DDBJ databases">
        <title>Deep-cultivation of Planctomycetes and their phenomic and genomic characterization uncovers novel biology.</title>
        <authorList>
            <person name="Wiegand S."/>
            <person name="Jogler M."/>
            <person name="Boedeker C."/>
            <person name="Pinto D."/>
            <person name="Vollmers J."/>
            <person name="Rivas-Marin E."/>
            <person name="Kohn T."/>
            <person name="Peeters S.H."/>
            <person name="Heuer A."/>
            <person name="Rast P."/>
            <person name="Oberbeckmann S."/>
            <person name="Bunk B."/>
            <person name="Jeske O."/>
            <person name="Meyerdierks A."/>
            <person name="Storesund J.E."/>
            <person name="Kallscheuer N."/>
            <person name="Luecker S."/>
            <person name="Lage O.M."/>
            <person name="Pohl T."/>
            <person name="Merkel B.J."/>
            <person name="Hornburger P."/>
            <person name="Mueller R.-W."/>
            <person name="Bruemmer F."/>
            <person name="Labrenz M."/>
            <person name="Spormann A.M."/>
            <person name="Op den Camp H."/>
            <person name="Overmann J."/>
            <person name="Amann R."/>
            <person name="Jetten M.S.M."/>
            <person name="Mascher T."/>
            <person name="Medema M.H."/>
            <person name="Devos D.P."/>
            <person name="Kaster A.-K."/>
            <person name="Ovreas L."/>
            <person name="Rohde M."/>
            <person name="Galperin M.Y."/>
            <person name="Jogler C."/>
        </authorList>
    </citation>
    <scope>NUCLEOTIDE SEQUENCE [LARGE SCALE GENOMIC DNA]</scope>
    <source>
        <strain evidence="1 2">Pla85_3_4</strain>
    </source>
</reference>
<dbReference type="InterPro" id="IPR023799">
    <property type="entry name" value="RbfA_dom_sf"/>
</dbReference>
<evidence type="ECO:0000313" key="2">
    <source>
        <dbReference type="Proteomes" id="UP000317648"/>
    </source>
</evidence>
<protein>
    <submittedName>
        <fullName evidence="1">Ribosome-binding factor A</fullName>
    </submittedName>
</protein>
<dbReference type="EMBL" id="CP036433">
    <property type="protein sequence ID" value="QDU93075.1"/>
    <property type="molecule type" value="Genomic_DNA"/>
</dbReference>
<name>A0A518DML2_9BACT</name>
<dbReference type="SUPFAM" id="SSF89919">
    <property type="entry name" value="Ribosome-binding factor A, RbfA"/>
    <property type="match status" value="1"/>
</dbReference>
<proteinExistence type="predicted"/>